<dbReference type="GO" id="GO:0071555">
    <property type="term" value="P:cell wall organization"/>
    <property type="evidence" value="ECO:0007669"/>
    <property type="project" value="TreeGrafter"/>
</dbReference>
<dbReference type="OrthoDB" id="9789078at2"/>
<evidence type="ECO:0000259" key="6">
    <source>
        <dbReference type="Pfam" id="PF03717"/>
    </source>
</evidence>
<gene>
    <name evidence="7" type="ORF">D3P04_18295</name>
</gene>
<evidence type="ECO:0000256" key="2">
    <source>
        <dbReference type="ARBA" id="ARBA00022645"/>
    </source>
</evidence>
<evidence type="ECO:0000256" key="1">
    <source>
        <dbReference type="ARBA" id="ARBA00004370"/>
    </source>
</evidence>
<dbReference type="InterPro" id="IPR012338">
    <property type="entry name" value="Beta-lactam/transpept-like"/>
</dbReference>
<dbReference type="Gene3D" id="3.30.450.330">
    <property type="match status" value="1"/>
</dbReference>
<keyword evidence="2" id="KW-0121">Carboxypeptidase</keyword>
<dbReference type="PANTHER" id="PTHR30627">
    <property type="entry name" value="PEPTIDOGLYCAN D,D-TRANSPEPTIDASE"/>
    <property type="match status" value="1"/>
</dbReference>
<feature type="transmembrane region" description="Helical" evidence="4">
    <location>
        <begin position="49"/>
        <end position="71"/>
    </location>
</feature>
<keyword evidence="2" id="KW-0645">Protease</keyword>
<dbReference type="InterPro" id="IPR050515">
    <property type="entry name" value="Beta-lactam/transpept"/>
</dbReference>
<keyword evidence="8" id="KW-1185">Reference proteome</keyword>
<proteinExistence type="predicted"/>
<dbReference type="GO" id="GO:0005886">
    <property type="term" value="C:plasma membrane"/>
    <property type="evidence" value="ECO:0007669"/>
    <property type="project" value="TreeGrafter"/>
</dbReference>
<keyword evidence="4" id="KW-0812">Transmembrane</keyword>
<evidence type="ECO:0000313" key="7">
    <source>
        <dbReference type="EMBL" id="RJE82639.1"/>
    </source>
</evidence>
<dbReference type="GO" id="GO:0004180">
    <property type="term" value="F:carboxypeptidase activity"/>
    <property type="evidence" value="ECO:0007669"/>
    <property type="project" value="UniProtKB-KW"/>
</dbReference>
<dbReference type="Gene3D" id="3.90.1310.10">
    <property type="entry name" value="Penicillin-binding protein 2a (Domain 2)"/>
    <property type="match status" value="1"/>
</dbReference>
<dbReference type="EMBL" id="QZCG01000014">
    <property type="protein sequence ID" value="RJE82639.1"/>
    <property type="molecule type" value="Genomic_DNA"/>
</dbReference>
<keyword evidence="2" id="KW-0378">Hydrolase</keyword>
<protein>
    <submittedName>
        <fullName evidence="7">Penicillin-binding protein 2</fullName>
    </submittedName>
</protein>
<dbReference type="SUPFAM" id="SSF56601">
    <property type="entry name" value="beta-lactamase/transpeptidase-like"/>
    <property type="match status" value="1"/>
</dbReference>
<dbReference type="AlphaFoldDB" id="A0A418SNY0"/>
<name>A0A418SNY0_9RHOB</name>
<feature type="domain" description="Penicillin-binding protein dimerisation" evidence="6">
    <location>
        <begin position="88"/>
        <end position="223"/>
    </location>
</feature>
<reference evidence="8" key="1">
    <citation type="submission" date="2018-09" db="EMBL/GenBank/DDBJ databases">
        <title>Acidovorax cavernicola nov. sp. isolated from Gruta de las Maravillas (Aracena, Spain).</title>
        <authorList>
            <person name="Jurado V."/>
            <person name="Gutierrez-Patricio S."/>
            <person name="Gonzalez-Pimentel J.L."/>
            <person name="Miller A.Z."/>
            <person name="Laiz L."/>
            <person name="Saiz-Jimenez C."/>
        </authorList>
    </citation>
    <scope>NUCLEOTIDE SEQUENCE [LARGE SCALE GENOMIC DNA]</scope>
    <source>
        <strain evidence="8">1011MAR3C25</strain>
    </source>
</reference>
<keyword evidence="4" id="KW-1133">Transmembrane helix</keyword>
<feature type="domain" description="Penicillin-binding protein transpeptidase" evidence="5">
    <location>
        <begin position="261"/>
        <end position="553"/>
    </location>
</feature>
<sequence>MIRTPLRPLARILRARERGENPDEIEAENRRRRHEEIQDKARRRAEGRLFLMAACFVLAFTTVGLRMGVLASSEPSEPLSQVMSAQIISQRSDITDRNGRVLAMNMLTYSLYAHPYQMVDPVAAAEGLAKIFPDLELADLKKDFTSDRKFMWIKRKISPEQMQAVHDIGEPGLLFGPREMRIYPNGRIASHILGGSGFGAEGVSNAEVIGIAGVEKAFDGWLRDPANNGAPLALSIDLTVQSAMERVLDSGMKLMNAKGATAVLMEVDTGEVVAMASLPDFDPNDRPRPLLKGDPSDSPLFNRAVQGQYELGSTFKIFPVAQALDLQLINPNSGINSKSPMKIGKYLIHDFHNYGPQLSATDVIVKSSNVGTVRIAQMIGVDRQKEFLKDLGFFQATPIEMVEAPTGKPLVPPRWPAVTSATVAFGHGLAASPLHLASAYATIANGGKRVAPTLVHGRKRPTGEQVMSTRAADMAVSMLRQVVTRGTASRAEVEGYEIAGKTGTADKPRPSGGYYDNKVVATFASVFPASKPKYSLVVSLDEPSVSVGGGGESRTAGMTAVPIAAELVRRLAPLLGLEAVTDEKLPQITPRIATRVEPGSEDAVKVVSNE</sequence>
<accession>A0A418SNY0</accession>
<evidence type="ECO:0000256" key="4">
    <source>
        <dbReference type="SAM" id="Phobius"/>
    </source>
</evidence>
<dbReference type="Pfam" id="PF03717">
    <property type="entry name" value="PBP_dimer"/>
    <property type="match status" value="1"/>
</dbReference>
<dbReference type="Proteomes" id="UP000284202">
    <property type="component" value="Unassembled WGS sequence"/>
</dbReference>
<evidence type="ECO:0000256" key="3">
    <source>
        <dbReference type="ARBA" id="ARBA00023136"/>
    </source>
</evidence>
<dbReference type="GO" id="GO:0008658">
    <property type="term" value="F:penicillin binding"/>
    <property type="evidence" value="ECO:0007669"/>
    <property type="project" value="InterPro"/>
</dbReference>
<dbReference type="InterPro" id="IPR036138">
    <property type="entry name" value="PBP_dimer_sf"/>
</dbReference>
<dbReference type="InterPro" id="IPR001460">
    <property type="entry name" value="PCN-bd_Tpept"/>
</dbReference>
<comment type="caution">
    <text evidence="7">The sequence shown here is derived from an EMBL/GenBank/DDBJ whole genome shotgun (WGS) entry which is preliminary data.</text>
</comment>
<dbReference type="InterPro" id="IPR005311">
    <property type="entry name" value="PBP_dimer"/>
</dbReference>
<dbReference type="SUPFAM" id="SSF56519">
    <property type="entry name" value="Penicillin binding protein dimerisation domain"/>
    <property type="match status" value="1"/>
</dbReference>
<dbReference type="RefSeq" id="WP_119751323.1">
    <property type="nucleotide sequence ID" value="NZ_QZCG01000014.1"/>
</dbReference>
<evidence type="ECO:0000259" key="5">
    <source>
        <dbReference type="Pfam" id="PF00905"/>
    </source>
</evidence>
<organism evidence="7 8">
    <name type="scientific">Paracoccus onubensis</name>
    <dbReference type="NCBI Taxonomy" id="1675788"/>
    <lineage>
        <taxon>Bacteria</taxon>
        <taxon>Pseudomonadati</taxon>
        <taxon>Pseudomonadota</taxon>
        <taxon>Alphaproteobacteria</taxon>
        <taxon>Rhodobacterales</taxon>
        <taxon>Paracoccaceae</taxon>
        <taxon>Paracoccus</taxon>
    </lineage>
</organism>
<comment type="subcellular location">
    <subcellularLocation>
        <location evidence="1">Membrane</location>
    </subcellularLocation>
</comment>
<keyword evidence="3 4" id="KW-0472">Membrane</keyword>
<evidence type="ECO:0000313" key="8">
    <source>
        <dbReference type="Proteomes" id="UP000284202"/>
    </source>
</evidence>
<dbReference type="Gene3D" id="3.40.710.10">
    <property type="entry name" value="DD-peptidase/beta-lactamase superfamily"/>
    <property type="match status" value="1"/>
</dbReference>
<dbReference type="Pfam" id="PF00905">
    <property type="entry name" value="Transpeptidase"/>
    <property type="match status" value="1"/>
</dbReference>
<dbReference type="PANTHER" id="PTHR30627:SF1">
    <property type="entry name" value="PEPTIDOGLYCAN D,D-TRANSPEPTIDASE FTSI"/>
    <property type="match status" value="1"/>
</dbReference>